<dbReference type="GO" id="GO:0071973">
    <property type="term" value="P:bacterial-type flagellum-dependent cell motility"/>
    <property type="evidence" value="ECO:0007669"/>
    <property type="project" value="InterPro"/>
</dbReference>
<dbReference type="GO" id="GO:0009288">
    <property type="term" value="C:bacterial-type flagellum"/>
    <property type="evidence" value="ECO:0007669"/>
    <property type="project" value="InterPro"/>
</dbReference>
<comment type="similarity">
    <text evidence="2">Belongs to the FliJ family.</text>
</comment>
<keyword evidence="10" id="KW-1006">Bacterial flagellum protein export</keyword>
<dbReference type="InterPro" id="IPR012823">
    <property type="entry name" value="Flagell_FliJ"/>
</dbReference>
<dbReference type="HOGENOM" id="CLU_1642653_0_0_0"/>
<dbReference type="Proteomes" id="UP000002027">
    <property type="component" value="Chromosome 1"/>
</dbReference>
<dbReference type="NCBIfam" id="TIGR02473">
    <property type="entry name" value="flagell_FliJ"/>
    <property type="match status" value="1"/>
</dbReference>
<keyword evidence="8" id="KW-0653">Protein transport</keyword>
<evidence type="ECO:0000313" key="12">
    <source>
        <dbReference type="Proteomes" id="UP000002027"/>
    </source>
</evidence>
<dbReference type="Gene3D" id="1.10.287.1700">
    <property type="match status" value="1"/>
</dbReference>
<dbReference type="GO" id="GO:0005886">
    <property type="term" value="C:plasma membrane"/>
    <property type="evidence" value="ECO:0007669"/>
    <property type="project" value="UniProtKB-SubCell"/>
</dbReference>
<dbReference type="InParanoid" id="D1C167"/>
<evidence type="ECO:0000256" key="7">
    <source>
        <dbReference type="ARBA" id="ARBA00022795"/>
    </source>
</evidence>
<keyword evidence="11" id="KW-0282">Flagellum</keyword>
<dbReference type="EMBL" id="CP001823">
    <property type="protein sequence ID" value="ACZ37984.1"/>
    <property type="molecule type" value="Genomic_DNA"/>
</dbReference>
<protein>
    <recommendedName>
        <fullName evidence="3">Flagellar FliJ protein</fullName>
    </recommendedName>
</protein>
<evidence type="ECO:0000256" key="8">
    <source>
        <dbReference type="ARBA" id="ARBA00022927"/>
    </source>
</evidence>
<evidence type="ECO:0000256" key="2">
    <source>
        <dbReference type="ARBA" id="ARBA00010004"/>
    </source>
</evidence>
<name>D1C167_SPHTD</name>
<dbReference type="GO" id="GO:0015031">
    <property type="term" value="P:protein transport"/>
    <property type="evidence" value="ECO:0007669"/>
    <property type="project" value="UniProtKB-KW"/>
</dbReference>
<evidence type="ECO:0000256" key="10">
    <source>
        <dbReference type="ARBA" id="ARBA00023225"/>
    </source>
</evidence>
<keyword evidence="12" id="KW-1185">Reference proteome</keyword>
<evidence type="ECO:0000256" key="5">
    <source>
        <dbReference type="ARBA" id="ARBA00022475"/>
    </source>
</evidence>
<organism evidence="11 12">
    <name type="scientific">Sphaerobacter thermophilus (strain ATCC 49802 / DSM 20745 / KCCM 41009 / NCIMB 13125 / S 6022)</name>
    <dbReference type="NCBI Taxonomy" id="479434"/>
    <lineage>
        <taxon>Bacteria</taxon>
        <taxon>Pseudomonadati</taxon>
        <taxon>Thermomicrobiota</taxon>
        <taxon>Thermomicrobia</taxon>
        <taxon>Sphaerobacterales</taxon>
        <taxon>Sphaerobacterineae</taxon>
        <taxon>Sphaerobacteraceae</taxon>
        <taxon>Sphaerobacter</taxon>
    </lineage>
</organism>
<evidence type="ECO:0000256" key="1">
    <source>
        <dbReference type="ARBA" id="ARBA00004413"/>
    </source>
</evidence>
<dbReference type="AlphaFoldDB" id="D1C167"/>
<keyword evidence="9" id="KW-0472">Membrane</keyword>
<evidence type="ECO:0000256" key="9">
    <source>
        <dbReference type="ARBA" id="ARBA00023136"/>
    </source>
</evidence>
<dbReference type="KEGG" id="sti:Sthe_0546"/>
<keyword evidence="7" id="KW-1005">Bacterial flagellum biogenesis</keyword>
<dbReference type="STRING" id="479434.Sthe_0546"/>
<dbReference type="GO" id="GO:0006935">
    <property type="term" value="P:chemotaxis"/>
    <property type="evidence" value="ECO:0007669"/>
    <property type="project" value="UniProtKB-KW"/>
</dbReference>
<reference evidence="12" key="1">
    <citation type="submission" date="2009-11" db="EMBL/GenBank/DDBJ databases">
        <title>The complete chromosome 1 of Sphaerobacter thermophilus DSM 20745.</title>
        <authorList>
            <person name="Lucas S."/>
            <person name="Copeland A."/>
            <person name="Lapidus A."/>
            <person name="Glavina del Rio T."/>
            <person name="Dalin E."/>
            <person name="Tice H."/>
            <person name="Bruce D."/>
            <person name="Goodwin L."/>
            <person name="Pitluck S."/>
            <person name="Kyrpides N."/>
            <person name="Mavromatis K."/>
            <person name="Ivanova N."/>
            <person name="Mikhailova N."/>
            <person name="LaButti K.M."/>
            <person name="Clum A."/>
            <person name="Sun H.I."/>
            <person name="Brettin T."/>
            <person name="Detter J.C."/>
            <person name="Han C."/>
            <person name="Larimer F."/>
            <person name="Land M."/>
            <person name="Hauser L."/>
            <person name="Markowitz V."/>
            <person name="Cheng J.F."/>
            <person name="Hugenholtz P."/>
            <person name="Woyke T."/>
            <person name="Wu D."/>
            <person name="Steenblock K."/>
            <person name="Schneider S."/>
            <person name="Pukall R."/>
            <person name="Goeker M."/>
            <person name="Klenk H.P."/>
            <person name="Eisen J.A."/>
        </authorList>
    </citation>
    <scope>NUCLEOTIDE SEQUENCE [LARGE SCALE GENOMIC DNA]</scope>
    <source>
        <strain evidence="12">ATCC 49802 / DSM 20745 / S 6022</strain>
    </source>
</reference>
<sequence length="161" mass="18230">MTPGSAQRKGFRLERVLEHRRRLTEAAEQQLALTIQKRLKVEAALQQIQGARTAVGSYLEERASSGALDLTALAAAEAYDARLRAEASARRRERAEVLVEESAARAELIDRRIDERVLERLKERTLREQREREEAAARQALDEIATLRYARAMSNGADYGR</sequence>
<evidence type="ECO:0000256" key="3">
    <source>
        <dbReference type="ARBA" id="ARBA00020392"/>
    </source>
</evidence>
<proteinExistence type="inferred from homology"/>
<keyword evidence="11" id="KW-0966">Cell projection</keyword>
<evidence type="ECO:0000256" key="4">
    <source>
        <dbReference type="ARBA" id="ARBA00022448"/>
    </source>
</evidence>
<keyword evidence="5" id="KW-1003">Cell membrane</keyword>
<gene>
    <name evidence="11" type="ordered locus">Sthe_0546</name>
</gene>
<dbReference type="GO" id="GO:0044781">
    <property type="term" value="P:bacterial-type flagellum organization"/>
    <property type="evidence" value="ECO:0007669"/>
    <property type="project" value="UniProtKB-KW"/>
</dbReference>
<dbReference type="InterPro" id="IPR053716">
    <property type="entry name" value="Flag_assembly_chemotaxis_eff"/>
</dbReference>
<dbReference type="RefSeq" id="WP_012871031.1">
    <property type="nucleotide sequence ID" value="NC_013523.1"/>
</dbReference>
<evidence type="ECO:0000313" key="11">
    <source>
        <dbReference type="EMBL" id="ACZ37984.1"/>
    </source>
</evidence>
<accession>D1C167</accession>
<keyword evidence="11" id="KW-0969">Cilium</keyword>
<keyword evidence="4" id="KW-0813">Transport</keyword>
<keyword evidence="6" id="KW-0145">Chemotaxis</keyword>
<reference evidence="11 12" key="2">
    <citation type="journal article" date="2010" name="Stand. Genomic Sci.">
        <title>Complete genome sequence of Desulfohalobium retbaense type strain (HR(100)).</title>
        <authorList>
            <person name="Spring S."/>
            <person name="Nolan M."/>
            <person name="Lapidus A."/>
            <person name="Glavina Del Rio T."/>
            <person name="Copeland A."/>
            <person name="Tice H."/>
            <person name="Cheng J.F."/>
            <person name="Lucas S."/>
            <person name="Land M."/>
            <person name="Chen F."/>
            <person name="Bruce D."/>
            <person name="Goodwin L."/>
            <person name="Pitluck S."/>
            <person name="Ivanova N."/>
            <person name="Mavromatis K."/>
            <person name="Mikhailova N."/>
            <person name="Pati A."/>
            <person name="Chen A."/>
            <person name="Palaniappan K."/>
            <person name="Hauser L."/>
            <person name="Chang Y.J."/>
            <person name="Jeffries C.D."/>
            <person name="Munk C."/>
            <person name="Kiss H."/>
            <person name="Chain P."/>
            <person name="Han C."/>
            <person name="Brettin T."/>
            <person name="Detter J.C."/>
            <person name="Schuler E."/>
            <person name="Goker M."/>
            <person name="Rohde M."/>
            <person name="Bristow J."/>
            <person name="Eisen J.A."/>
            <person name="Markowitz V."/>
            <person name="Hugenholtz P."/>
            <person name="Kyrpides N.C."/>
            <person name="Klenk H.P."/>
        </authorList>
    </citation>
    <scope>NUCLEOTIDE SEQUENCE [LARGE SCALE GENOMIC DNA]</scope>
    <source>
        <strain evidence="12">ATCC 49802 / DSM 20745 / S 6022</strain>
    </source>
</reference>
<evidence type="ECO:0000256" key="6">
    <source>
        <dbReference type="ARBA" id="ARBA00022500"/>
    </source>
</evidence>
<comment type="subcellular location">
    <subcellularLocation>
        <location evidence="1">Cell membrane</location>
        <topology evidence="1">Peripheral membrane protein</topology>
        <orientation evidence="1">Cytoplasmic side</orientation>
    </subcellularLocation>
</comment>